<dbReference type="PANTHER" id="PTHR47723:SF19">
    <property type="entry name" value="POLYNUCLEOTIDYL TRANSFERASE, RIBONUCLEASE H-LIKE SUPERFAMILY PROTEIN"/>
    <property type="match status" value="1"/>
</dbReference>
<evidence type="ECO:0000256" key="2">
    <source>
        <dbReference type="SAM" id="Phobius"/>
    </source>
</evidence>
<evidence type="ECO:0008006" key="5">
    <source>
        <dbReference type="Google" id="ProtNLM"/>
    </source>
</evidence>
<dbReference type="InterPro" id="IPR012337">
    <property type="entry name" value="RNaseH-like_sf"/>
</dbReference>
<organism evidence="3 4">
    <name type="scientific">Dendrobium thyrsiflorum</name>
    <name type="common">Pinecone-like raceme dendrobium</name>
    <name type="synonym">Orchid</name>
    <dbReference type="NCBI Taxonomy" id="117978"/>
    <lineage>
        <taxon>Eukaryota</taxon>
        <taxon>Viridiplantae</taxon>
        <taxon>Streptophyta</taxon>
        <taxon>Embryophyta</taxon>
        <taxon>Tracheophyta</taxon>
        <taxon>Spermatophyta</taxon>
        <taxon>Magnoliopsida</taxon>
        <taxon>Liliopsida</taxon>
        <taxon>Asparagales</taxon>
        <taxon>Orchidaceae</taxon>
        <taxon>Epidendroideae</taxon>
        <taxon>Malaxideae</taxon>
        <taxon>Dendrobiinae</taxon>
        <taxon>Dendrobium</taxon>
    </lineage>
</organism>
<accession>A0ABD0U1M2</accession>
<name>A0ABD0U1M2_DENTH</name>
<feature type="region of interest" description="Disordered" evidence="1">
    <location>
        <begin position="63"/>
        <end position="86"/>
    </location>
</feature>
<dbReference type="InterPro" id="IPR036397">
    <property type="entry name" value="RNaseH_sf"/>
</dbReference>
<keyword evidence="2" id="KW-0472">Membrane</keyword>
<dbReference type="AlphaFoldDB" id="A0ABD0U1M2"/>
<dbReference type="Gene3D" id="3.30.420.10">
    <property type="entry name" value="Ribonuclease H-like superfamily/Ribonuclease H"/>
    <property type="match status" value="1"/>
</dbReference>
<reference evidence="3 4" key="1">
    <citation type="journal article" date="2024" name="Plant Biotechnol. J.">
        <title>Dendrobium thyrsiflorum genome and its molecular insights into genes involved in important horticultural traits.</title>
        <authorList>
            <person name="Chen B."/>
            <person name="Wang J.Y."/>
            <person name="Zheng P.J."/>
            <person name="Li K.L."/>
            <person name="Liang Y.M."/>
            <person name="Chen X.F."/>
            <person name="Zhang C."/>
            <person name="Zhao X."/>
            <person name="He X."/>
            <person name="Zhang G.Q."/>
            <person name="Liu Z.J."/>
            <person name="Xu Q."/>
        </authorList>
    </citation>
    <scope>NUCLEOTIDE SEQUENCE [LARGE SCALE GENOMIC DNA]</scope>
    <source>
        <strain evidence="3">GZMU011</strain>
    </source>
</reference>
<feature type="transmembrane region" description="Helical" evidence="2">
    <location>
        <begin position="309"/>
        <end position="330"/>
    </location>
</feature>
<proteinExistence type="predicted"/>
<gene>
    <name evidence="3" type="ORF">M5K25_024332</name>
</gene>
<sequence>MPEFRLITTRRWSSARPQPDTGVPSNHRMMPEFRQTTTRRRCSAKPPPYARILLDHHSMPKFRRTTTRRQSSAGPPPDAGVLPNHHPTPEFRWTTTQCRSSAKPPPNIFPPQHDIDRTLIPKLIEDYDNCMLTVIPDEDEIWDTINNMNSDSIAGPDGFTTNFCQQNWTIIKMDVIVVVIDFFRGTPYPILVVNIVRERTIIWYKPLPGWYKLNTDGSFNSQVAGCGGILRNTLGIVIRCFVGHVSVSNASIAELHALYYGINMYKKLGRFGIYYNNWYTQNFLKRDNYISCLWFWSLRYRRLQEGTDFVFGFLFLLYGIASDLTVIILICELCPRSHGCARDHQLIALLSSRDLEVPLKIL</sequence>
<comment type="caution">
    <text evidence="3">The sequence shown here is derived from an EMBL/GenBank/DDBJ whole genome shotgun (WGS) entry which is preliminary data.</text>
</comment>
<dbReference type="Proteomes" id="UP001552299">
    <property type="component" value="Unassembled WGS sequence"/>
</dbReference>
<dbReference type="InterPro" id="IPR053151">
    <property type="entry name" value="RNase_H-like"/>
</dbReference>
<evidence type="ECO:0000313" key="4">
    <source>
        <dbReference type="Proteomes" id="UP001552299"/>
    </source>
</evidence>
<keyword evidence="4" id="KW-1185">Reference proteome</keyword>
<protein>
    <recommendedName>
        <fullName evidence="5">RNase H type-1 domain-containing protein</fullName>
    </recommendedName>
</protein>
<dbReference type="EMBL" id="JANQDX010000018">
    <property type="protein sequence ID" value="KAL0905886.1"/>
    <property type="molecule type" value="Genomic_DNA"/>
</dbReference>
<keyword evidence="2" id="KW-1133">Transmembrane helix</keyword>
<feature type="region of interest" description="Disordered" evidence="1">
    <location>
        <begin position="1"/>
        <end position="28"/>
    </location>
</feature>
<dbReference type="PANTHER" id="PTHR47723">
    <property type="entry name" value="OS05G0353850 PROTEIN"/>
    <property type="match status" value="1"/>
</dbReference>
<evidence type="ECO:0000256" key="1">
    <source>
        <dbReference type="SAM" id="MobiDB-lite"/>
    </source>
</evidence>
<evidence type="ECO:0000313" key="3">
    <source>
        <dbReference type="EMBL" id="KAL0905886.1"/>
    </source>
</evidence>
<keyword evidence="2" id="KW-0812">Transmembrane</keyword>
<dbReference type="SUPFAM" id="SSF53098">
    <property type="entry name" value="Ribonuclease H-like"/>
    <property type="match status" value="1"/>
</dbReference>